<dbReference type="InterPro" id="IPR001279">
    <property type="entry name" value="Metallo-B-lactamas"/>
</dbReference>
<protein>
    <submittedName>
        <fullName evidence="3">MBL fold metallo-hydrolase</fullName>
    </submittedName>
</protein>
<evidence type="ECO:0000256" key="1">
    <source>
        <dbReference type="ARBA" id="ARBA00022801"/>
    </source>
</evidence>
<dbReference type="AlphaFoldDB" id="A0A7S7RMI1"/>
<accession>A0A7S7RMI1</accession>
<dbReference type="KEGG" id="sbal:HUE88_09535"/>
<dbReference type="Pfam" id="PF12706">
    <property type="entry name" value="Lactamase_B_2"/>
    <property type="match status" value="1"/>
</dbReference>
<keyword evidence="4" id="KW-1185">Reference proteome</keyword>
<gene>
    <name evidence="3" type="ORF">HUE88_09535</name>
</gene>
<feature type="domain" description="Metallo-beta-lactamase" evidence="2">
    <location>
        <begin position="20"/>
        <end position="216"/>
    </location>
</feature>
<keyword evidence="1 3" id="KW-0378">Hydrolase</keyword>
<dbReference type="InterPro" id="IPR050114">
    <property type="entry name" value="UPF0173_UPF0282_UlaG_hydrolase"/>
</dbReference>
<dbReference type="InterPro" id="IPR036866">
    <property type="entry name" value="RibonucZ/Hydroxyglut_hydro"/>
</dbReference>
<proteinExistence type="predicted"/>
<dbReference type="Proteomes" id="UP000593994">
    <property type="component" value="Chromosome"/>
</dbReference>
<dbReference type="PANTHER" id="PTHR43546">
    <property type="entry name" value="UPF0173 METAL-DEPENDENT HYDROLASE MJ1163-RELATED"/>
    <property type="match status" value="1"/>
</dbReference>
<organism evidence="3 4">
    <name type="scientific">Candidatus Sulfurimonas baltica</name>
    <dbReference type="NCBI Taxonomy" id="2740404"/>
    <lineage>
        <taxon>Bacteria</taxon>
        <taxon>Pseudomonadati</taxon>
        <taxon>Campylobacterota</taxon>
        <taxon>Epsilonproteobacteria</taxon>
        <taxon>Campylobacterales</taxon>
        <taxon>Sulfurimonadaceae</taxon>
        <taxon>Sulfurimonas</taxon>
    </lineage>
</organism>
<dbReference type="PANTHER" id="PTHR43546:SF9">
    <property type="entry name" value="L-ASCORBATE-6-PHOSPHATE LACTONASE ULAG-RELATED"/>
    <property type="match status" value="1"/>
</dbReference>
<dbReference type="SUPFAM" id="SSF56281">
    <property type="entry name" value="Metallo-hydrolase/oxidoreductase"/>
    <property type="match status" value="1"/>
</dbReference>
<evidence type="ECO:0000259" key="2">
    <source>
        <dbReference type="Pfam" id="PF12706"/>
    </source>
</evidence>
<dbReference type="GO" id="GO:0016787">
    <property type="term" value="F:hydrolase activity"/>
    <property type="evidence" value="ECO:0007669"/>
    <property type="project" value="UniProtKB-KW"/>
</dbReference>
<dbReference type="EMBL" id="CP054492">
    <property type="protein sequence ID" value="QOY51360.1"/>
    <property type="molecule type" value="Genomic_DNA"/>
</dbReference>
<evidence type="ECO:0000313" key="3">
    <source>
        <dbReference type="EMBL" id="QOY51360.1"/>
    </source>
</evidence>
<name>A0A7S7RMI1_9BACT</name>
<sequence length="265" mass="29731">MKIHHLRSATFVIESKDKFILIDPMLSAKGQLPPFAYFKHKLQKNPLVDLPANSKDVLSKITHCLITHSQKWGIELLSHTDHLDKAGVNYLQKNNIPVATLERDSSYLEKRDINVVTKLKFWEENSFANAKIIAVPAKHGHSWMHNFMANGAGLYLELPDEPSIYISGDTVLTDNVKKALQEFNPDITVVAAGNASLDFGGDILMPLSEILEFIKLSPNKVIANHLEALNHCPITREQLKSELIKNDLLDKVYIPPDGEILEIAL</sequence>
<dbReference type="Gene3D" id="3.60.15.10">
    <property type="entry name" value="Ribonuclease Z/Hydroxyacylglutathione hydrolase-like"/>
    <property type="match status" value="1"/>
</dbReference>
<evidence type="ECO:0000313" key="4">
    <source>
        <dbReference type="Proteomes" id="UP000593994"/>
    </source>
</evidence>
<reference evidence="3 4" key="1">
    <citation type="submission" date="2020-05" db="EMBL/GenBank/DDBJ databases">
        <title>Sulfurimonas marisnigri, sp. nov., and Sulfurimonas baltica, sp. nov., manganese oxide reducing chemolithoautotrophs of the class Epsilonproteobacteria isolated from the pelagic redoxclines of the Black and Baltic Seas and emended description of the genus Sulfurimonas.</title>
        <authorList>
            <person name="Henkel J.V."/>
            <person name="Laudan C."/>
            <person name="Werner J."/>
            <person name="Neu T."/>
            <person name="Plewe S."/>
            <person name="Sproer C."/>
            <person name="Bunk B."/>
            <person name="Schulz-Vogt H.N."/>
        </authorList>
    </citation>
    <scope>NUCLEOTIDE SEQUENCE [LARGE SCALE GENOMIC DNA]</scope>
    <source>
        <strain evidence="3 4">GD2</strain>
    </source>
</reference>
<dbReference type="RefSeq" id="WP_194368473.1">
    <property type="nucleotide sequence ID" value="NZ_CP054492.1"/>
</dbReference>